<keyword evidence="4" id="KW-1185">Reference proteome</keyword>
<dbReference type="PANTHER" id="PTHR13282:SF6">
    <property type="entry name" value="PROTEIN FAM32A"/>
    <property type="match status" value="1"/>
</dbReference>
<dbReference type="Proteomes" id="UP001217089">
    <property type="component" value="Unassembled WGS sequence"/>
</dbReference>
<evidence type="ECO:0008006" key="5">
    <source>
        <dbReference type="Google" id="ProtNLM"/>
    </source>
</evidence>
<evidence type="ECO:0000313" key="4">
    <source>
        <dbReference type="Proteomes" id="UP001217089"/>
    </source>
</evidence>
<comment type="similarity">
    <text evidence="1">Belongs to the FAM32 family.</text>
</comment>
<dbReference type="InterPro" id="IPR013865">
    <property type="entry name" value="FAM32A"/>
</dbReference>
<evidence type="ECO:0000256" key="2">
    <source>
        <dbReference type="SAM" id="MobiDB-lite"/>
    </source>
</evidence>
<organism evidence="3 4">
    <name type="scientific">Tegillarca granosa</name>
    <name type="common">Malaysian cockle</name>
    <name type="synonym">Anadara granosa</name>
    <dbReference type="NCBI Taxonomy" id="220873"/>
    <lineage>
        <taxon>Eukaryota</taxon>
        <taxon>Metazoa</taxon>
        <taxon>Spiralia</taxon>
        <taxon>Lophotrochozoa</taxon>
        <taxon>Mollusca</taxon>
        <taxon>Bivalvia</taxon>
        <taxon>Autobranchia</taxon>
        <taxon>Pteriomorphia</taxon>
        <taxon>Arcoida</taxon>
        <taxon>Arcoidea</taxon>
        <taxon>Arcidae</taxon>
        <taxon>Tegillarca</taxon>
    </lineage>
</organism>
<reference evidence="3 4" key="1">
    <citation type="submission" date="2022-12" db="EMBL/GenBank/DDBJ databases">
        <title>Chromosome-level genome of Tegillarca granosa.</title>
        <authorList>
            <person name="Kim J."/>
        </authorList>
    </citation>
    <scope>NUCLEOTIDE SEQUENCE [LARGE SCALE GENOMIC DNA]</scope>
    <source>
        <strain evidence="3">Teg-2019</strain>
        <tissue evidence="3">Adductor muscle</tissue>
    </source>
</reference>
<proteinExistence type="inferred from homology"/>
<dbReference type="EMBL" id="JARBDR010000813">
    <property type="protein sequence ID" value="KAJ8306147.1"/>
    <property type="molecule type" value="Genomic_DNA"/>
</dbReference>
<evidence type="ECO:0000313" key="3">
    <source>
        <dbReference type="EMBL" id="KAJ8306147.1"/>
    </source>
</evidence>
<protein>
    <recommendedName>
        <fullName evidence="5">Protein FAM32A</fullName>
    </recommendedName>
</protein>
<evidence type="ECO:0000256" key="1">
    <source>
        <dbReference type="ARBA" id="ARBA00008948"/>
    </source>
</evidence>
<sequence>MVEKILYRVLLFTNNTVKMSEYDAVSTSSLKLKGVSEHKIKKKKKKKDKEKSRKMFEQISSHATTDEGETKKIKVDKRTKAEIAFEKATEAKEFNKQLDNLTEHFDIPKVSWTK</sequence>
<dbReference type="PANTHER" id="PTHR13282">
    <property type="entry name" value="PROTEIN FAM32A"/>
    <property type="match status" value="1"/>
</dbReference>
<feature type="compositionally biased region" description="Basic residues" evidence="2">
    <location>
        <begin position="39"/>
        <end position="48"/>
    </location>
</feature>
<feature type="region of interest" description="Disordered" evidence="2">
    <location>
        <begin position="39"/>
        <end position="70"/>
    </location>
</feature>
<gene>
    <name evidence="3" type="ORF">KUTeg_016692</name>
</gene>
<name>A0ABQ9ERE1_TEGGR</name>
<accession>A0ABQ9ERE1</accession>
<dbReference type="Pfam" id="PF08555">
    <property type="entry name" value="FAM32A"/>
    <property type="match status" value="1"/>
</dbReference>
<comment type="caution">
    <text evidence="3">The sequence shown here is derived from an EMBL/GenBank/DDBJ whole genome shotgun (WGS) entry which is preliminary data.</text>
</comment>